<dbReference type="NCBIfam" id="NF008588">
    <property type="entry name" value="PRK11553.1"/>
    <property type="match status" value="1"/>
</dbReference>
<feature type="chain" id="PRO_5021028286" description="Putative aliphatic sulfonates-binding protein" evidence="7">
    <location>
        <begin position="24"/>
        <end position="330"/>
    </location>
</feature>
<evidence type="ECO:0000313" key="10">
    <source>
        <dbReference type="Proteomes" id="UP000293483"/>
    </source>
</evidence>
<dbReference type="NCBIfam" id="TIGR01728">
    <property type="entry name" value="SsuA_fam"/>
    <property type="match status" value="1"/>
</dbReference>
<dbReference type="Proteomes" id="UP000293483">
    <property type="component" value="Unassembled WGS sequence"/>
</dbReference>
<evidence type="ECO:0000256" key="7">
    <source>
        <dbReference type="SAM" id="SignalP"/>
    </source>
</evidence>
<evidence type="ECO:0000256" key="2">
    <source>
        <dbReference type="ARBA" id="ARBA00010742"/>
    </source>
</evidence>
<evidence type="ECO:0000256" key="3">
    <source>
        <dbReference type="ARBA" id="ARBA00022448"/>
    </source>
</evidence>
<evidence type="ECO:0000259" key="8">
    <source>
        <dbReference type="SMART" id="SM00062"/>
    </source>
</evidence>
<gene>
    <name evidence="9" type="ORF">EXE25_04340</name>
</gene>
<evidence type="ECO:0000256" key="6">
    <source>
        <dbReference type="ARBA" id="ARBA00070228"/>
    </source>
</evidence>
<evidence type="ECO:0000256" key="5">
    <source>
        <dbReference type="ARBA" id="ARBA00055538"/>
    </source>
</evidence>
<evidence type="ECO:0000313" key="9">
    <source>
        <dbReference type="EMBL" id="RZG68290.1"/>
    </source>
</evidence>
<evidence type="ECO:0000256" key="4">
    <source>
        <dbReference type="ARBA" id="ARBA00022729"/>
    </source>
</evidence>
<dbReference type="PANTHER" id="PTHR30024">
    <property type="entry name" value="ALIPHATIC SULFONATES-BINDING PROTEIN-RELATED"/>
    <property type="match status" value="1"/>
</dbReference>
<dbReference type="FunFam" id="3.40.190.10:FF:000050">
    <property type="entry name" value="Sulfonate ABC transporter substrate-binding protein"/>
    <property type="match status" value="1"/>
</dbReference>
<dbReference type="Pfam" id="PF09084">
    <property type="entry name" value="NMT1"/>
    <property type="match status" value="1"/>
</dbReference>
<dbReference type="InterPro" id="IPR015168">
    <property type="entry name" value="SsuA/THI5"/>
</dbReference>
<dbReference type="RefSeq" id="WP_130144292.1">
    <property type="nucleotide sequence ID" value="NZ_SGSU01000004.1"/>
</dbReference>
<proteinExistence type="inferred from homology"/>
<dbReference type="InterPro" id="IPR001638">
    <property type="entry name" value="Solute-binding_3/MltF_N"/>
</dbReference>
<dbReference type="Gene3D" id="3.40.190.10">
    <property type="entry name" value="Periplasmic binding protein-like II"/>
    <property type="match status" value="2"/>
</dbReference>
<dbReference type="STRING" id="202951.GCA_001485025_01942"/>
<comment type="caution">
    <text evidence="9">The sequence shown here is derived from an EMBL/GenBank/DDBJ whole genome shotgun (WGS) entry which is preliminary data.</text>
</comment>
<sequence>MKRIQTITSVGLVALSLALSACQKEQAVQKPDTETASQDEIKKVSIGFQKSSLTLLVARDEKFIEQQFPHAEVEWKEFPAGPQLLEALAVGAVDYGAVGNTPPIFAQAAGKDLNYAGYEVYGDQSLALVVPPQSPIQNISQLKGKRIALQKGSNAHEFLSKILAKAGLKWTDIQPIWLPPADARAAFDKKSVDAWAIWDPFLAAAEVQGHARVITQTGDFDKTYAFYVANPKFISAHPNAASRILKALNQSDQWIVSHQQVALGIYQKNTGLAPEVAKKAFERRVKPAPINPLSPEVIQAQQNIADEFQKLGLIPGKLEIQLIVWTPPTH</sequence>
<reference evidence="9 10" key="1">
    <citation type="submission" date="2019-02" db="EMBL/GenBank/DDBJ databases">
        <title>The Batch Genome Submission of Acinetobacter spp. strains.</title>
        <authorList>
            <person name="Qin J."/>
            <person name="Hu Y."/>
            <person name="Ye H."/>
            <person name="Wei L."/>
            <person name="Feng Y."/>
            <person name="Zong Z."/>
        </authorList>
    </citation>
    <scope>NUCLEOTIDE SEQUENCE [LARGE SCALE GENOMIC DNA]</scope>
    <source>
        <strain evidence="9 10">WCHABo060081</strain>
    </source>
</reference>
<dbReference type="GO" id="GO:0042626">
    <property type="term" value="F:ATPase-coupled transmembrane transporter activity"/>
    <property type="evidence" value="ECO:0007669"/>
    <property type="project" value="InterPro"/>
</dbReference>
<keyword evidence="4 7" id="KW-0732">Signal</keyword>
<comment type="function">
    <text evidence="5">Part of a binding-protein-dependent transport system for aliphatic sulfonates. Putative binding protein.</text>
</comment>
<organism evidence="9 10">
    <name type="scientific">Acinetobacter bouvetii</name>
    <dbReference type="NCBI Taxonomy" id="202951"/>
    <lineage>
        <taxon>Bacteria</taxon>
        <taxon>Pseudomonadati</taxon>
        <taxon>Pseudomonadota</taxon>
        <taxon>Gammaproteobacteria</taxon>
        <taxon>Moraxellales</taxon>
        <taxon>Moraxellaceae</taxon>
        <taxon>Acinetobacter</taxon>
    </lineage>
</organism>
<dbReference type="GO" id="GO:0016020">
    <property type="term" value="C:membrane"/>
    <property type="evidence" value="ECO:0007669"/>
    <property type="project" value="InterPro"/>
</dbReference>
<dbReference type="EMBL" id="SGSU01000004">
    <property type="protein sequence ID" value="RZG68290.1"/>
    <property type="molecule type" value="Genomic_DNA"/>
</dbReference>
<dbReference type="InterPro" id="IPR010067">
    <property type="entry name" value="ABC_SsuA_sub-bd"/>
</dbReference>
<feature type="signal peptide" evidence="7">
    <location>
        <begin position="1"/>
        <end position="23"/>
    </location>
</feature>
<protein>
    <recommendedName>
        <fullName evidence="6">Putative aliphatic sulfonates-binding protein</fullName>
    </recommendedName>
</protein>
<dbReference type="SMART" id="SM00062">
    <property type="entry name" value="PBPb"/>
    <property type="match status" value="1"/>
</dbReference>
<name>A0A4Q7AXD5_9GAMM</name>
<dbReference type="GO" id="GO:0042597">
    <property type="term" value="C:periplasmic space"/>
    <property type="evidence" value="ECO:0007669"/>
    <property type="project" value="UniProtKB-SubCell"/>
</dbReference>
<feature type="domain" description="Solute-binding protein family 3/N-terminal" evidence="8">
    <location>
        <begin position="43"/>
        <end position="258"/>
    </location>
</feature>
<dbReference type="PROSITE" id="PS51257">
    <property type="entry name" value="PROKAR_LIPOPROTEIN"/>
    <property type="match status" value="1"/>
</dbReference>
<dbReference type="SUPFAM" id="SSF53850">
    <property type="entry name" value="Periplasmic binding protein-like II"/>
    <property type="match status" value="1"/>
</dbReference>
<accession>A0A4Q7AXD5</accession>
<dbReference type="AlphaFoldDB" id="A0A4Q7AXD5"/>
<keyword evidence="3" id="KW-0813">Transport</keyword>
<comment type="similarity">
    <text evidence="2">Belongs to the bacterial solute-binding protein SsuA/TauA family.</text>
</comment>
<comment type="subcellular location">
    <subcellularLocation>
        <location evidence="1">Periplasm</location>
    </subcellularLocation>
</comment>
<evidence type="ECO:0000256" key="1">
    <source>
        <dbReference type="ARBA" id="ARBA00004418"/>
    </source>
</evidence>
<dbReference type="PANTHER" id="PTHR30024:SF42">
    <property type="entry name" value="ALIPHATIC SULFONATES-BINDING PROTEIN-RELATED"/>
    <property type="match status" value="1"/>
</dbReference>